<evidence type="ECO:0000313" key="2">
    <source>
        <dbReference type="EMBL" id="KDN24272.1"/>
    </source>
</evidence>
<dbReference type="eggNOG" id="ENOG5033G21">
    <property type="taxonomic scope" value="Bacteria"/>
</dbReference>
<keyword evidence="3" id="KW-1185">Reference proteome</keyword>
<dbReference type="AlphaFoldDB" id="A0A066UEI0"/>
<organism evidence="2 3">
    <name type="scientific">Moraxella bovoculi 237</name>
    <dbReference type="NCBI Taxonomy" id="743974"/>
    <lineage>
        <taxon>Bacteria</taxon>
        <taxon>Pseudomonadati</taxon>
        <taxon>Pseudomonadota</taxon>
        <taxon>Gammaproteobacteria</taxon>
        <taxon>Moraxellales</taxon>
        <taxon>Moraxellaceae</taxon>
        <taxon>Moraxella</taxon>
    </lineage>
</organism>
<gene>
    <name evidence="2" type="ORF">MBO_09922</name>
</gene>
<accession>A0A066UEI0</accession>
<dbReference type="EMBL" id="AOMT01000045">
    <property type="protein sequence ID" value="KDN24272.1"/>
    <property type="molecule type" value="Genomic_DNA"/>
</dbReference>
<comment type="caution">
    <text evidence="2">The sequence shown here is derived from an EMBL/GenBank/DDBJ whole genome shotgun (WGS) entry which is preliminary data.</text>
</comment>
<evidence type="ECO:0000256" key="1">
    <source>
        <dbReference type="SAM" id="MobiDB-lite"/>
    </source>
</evidence>
<dbReference type="Proteomes" id="UP000035860">
    <property type="component" value="Unassembled WGS sequence"/>
</dbReference>
<feature type="region of interest" description="Disordered" evidence="1">
    <location>
        <begin position="23"/>
        <end position="42"/>
    </location>
</feature>
<reference evidence="2 3" key="1">
    <citation type="journal article" date="2014" name="Genome Announc.">
        <title>Draft Genome Sequence of Moraxella bovoculi Strain 237T (ATCC BAA-1259T) Isolated from a Calf with Infectious Bovine Keratoconjunctivitis.</title>
        <authorList>
            <person name="Calcutt M.J."/>
            <person name="Foecking M.F."/>
            <person name="Martin N.T."/>
            <person name="Mhlanga-Mutangadura T."/>
            <person name="Reilly T.J."/>
        </authorList>
    </citation>
    <scope>NUCLEOTIDE SEQUENCE [LARGE SCALE GENOMIC DNA]</scope>
    <source>
        <strain evidence="2 3">237</strain>
        <plasmid evidence="2">pMBC-1</plasmid>
    </source>
</reference>
<feature type="region of interest" description="Disordered" evidence="1">
    <location>
        <begin position="94"/>
        <end position="115"/>
    </location>
</feature>
<evidence type="ECO:0000313" key="3">
    <source>
        <dbReference type="Proteomes" id="UP000035860"/>
    </source>
</evidence>
<sequence length="115" mass="13657">MAKSIDDKIADFESKLKQLKEQKKLAENREKKKAKEQERKDETRRKILIGSMYLQRMKNDEQYNQNILQALDRYLTENRDRKLFGLSELPVEPKQVQQEQSKDQDYFGSFNGSIG</sequence>
<proteinExistence type="predicted"/>
<keyword evidence="2" id="KW-0614">Plasmid</keyword>
<protein>
    <submittedName>
        <fullName evidence="2">Putative mobilization protein (MobS-like)</fullName>
    </submittedName>
</protein>
<geneLocation type="plasmid" evidence="2">
    <name>pMBC-1</name>
</geneLocation>
<name>A0A066UEI0_9GAMM</name>